<name>A0A853CWK9_9MICO</name>
<organism evidence="1 2">
    <name type="scientific">Leifsonia shinshuensis</name>
    <dbReference type="NCBI Taxonomy" id="150026"/>
    <lineage>
        <taxon>Bacteria</taxon>
        <taxon>Bacillati</taxon>
        <taxon>Actinomycetota</taxon>
        <taxon>Actinomycetes</taxon>
        <taxon>Micrococcales</taxon>
        <taxon>Microbacteriaceae</taxon>
        <taxon>Leifsonia</taxon>
    </lineage>
</organism>
<dbReference type="AlphaFoldDB" id="A0A853CWK9"/>
<dbReference type="Proteomes" id="UP000578352">
    <property type="component" value="Unassembled WGS sequence"/>
</dbReference>
<accession>A0A853CWK9</accession>
<dbReference type="EMBL" id="JACCFL010000001">
    <property type="protein sequence ID" value="NYJ24313.1"/>
    <property type="molecule type" value="Genomic_DNA"/>
</dbReference>
<gene>
    <name evidence="1" type="ORF">HNR13_002600</name>
</gene>
<comment type="caution">
    <text evidence="1">The sequence shown here is derived from an EMBL/GenBank/DDBJ whole genome shotgun (WGS) entry which is preliminary data.</text>
</comment>
<protein>
    <recommendedName>
        <fullName evidence="3">LppA family lipoprotein</fullName>
    </recommendedName>
</protein>
<sequence length="150" mass="16076">MNDFGGAIVPPAEFSTKTDVQTLDEALAHADDLVRLLGGEWLNAGVPPGVFDPTDRSGWSSGPCGAHNTNQYAIFLQQVAPVADPTAKIEQVREHWKRLGYQVRQIGPAETSKTMFTEIVVDLPFGAGLSFNASTTGMGITTEGECVIKQ</sequence>
<reference evidence="1 2" key="1">
    <citation type="submission" date="2020-07" db="EMBL/GenBank/DDBJ databases">
        <title>Sequencing the genomes of 1000 actinobacteria strains.</title>
        <authorList>
            <person name="Klenk H.-P."/>
        </authorList>
    </citation>
    <scope>NUCLEOTIDE SEQUENCE [LARGE SCALE GENOMIC DNA]</scope>
    <source>
        <strain evidence="1 2">DSM 15165</strain>
    </source>
</reference>
<dbReference type="RefSeq" id="WP_345189277.1">
    <property type="nucleotide sequence ID" value="NZ_BAABEH010000001.1"/>
</dbReference>
<evidence type="ECO:0000313" key="1">
    <source>
        <dbReference type="EMBL" id="NYJ24313.1"/>
    </source>
</evidence>
<evidence type="ECO:0008006" key="3">
    <source>
        <dbReference type="Google" id="ProtNLM"/>
    </source>
</evidence>
<evidence type="ECO:0000313" key="2">
    <source>
        <dbReference type="Proteomes" id="UP000578352"/>
    </source>
</evidence>
<proteinExistence type="predicted"/>